<evidence type="ECO:0000313" key="1">
    <source>
        <dbReference type="EMBL" id="KIO13675.1"/>
    </source>
</evidence>
<organism evidence="1 2">
    <name type="scientific">Pisolithus tinctorius Marx 270</name>
    <dbReference type="NCBI Taxonomy" id="870435"/>
    <lineage>
        <taxon>Eukaryota</taxon>
        <taxon>Fungi</taxon>
        <taxon>Dikarya</taxon>
        <taxon>Basidiomycota</taxon>
        <taxon>Agaricomycotina</taxon>
        <taxon>Agaricomycetes</taxon>
        <taxon>Agaricomycetidae</taxon>
        <taxon>Boletales</taxon>
        <taxon>Sclerodermatineae</taxon>
        <taxon>Pisolithaceae</taxon>
        <taxon>Pisolithus</taxon>
    </lineage>
</organism>
<name>A0A0C3PHY1_PISTI</name>
<dbReference type="AlphaFoldDB" id="A0A0C3PHY1"/>
<dbReference type="EMBL" id="KN831946">
    <property type="protein sequence ID" value="KIO13675.1"/>
    <property type="molecule type" value="Genomic_DNA"/>
</dbReference>
<evidence type="ECO:0000313" key="2">
    <source>
        <dbReference type="Proteomes" id="UP000054217"/>
    </source>
</evidence>
<dbReference type="InParanoid" id="A0A0C3PHY1"/>
<gene>
    <name evidence="1" type="ORF">M404DRAFT_993218</name>
</gene>
<reference evidence="2" key="2">
    <citation type="submission" date="2015-01" db="EMBL/GenBank/DDBJ databases">
        <title>Evolutionary Origins and Diversification of the Mycorrhizal Mutualists.</title>
        <authorList>
            <consortium name="DOE Joint Genome Institute"/>
            <consortium name="Mycorrhizal Genomics Consortium"/>
            <person name="Kohler A."/>
            <person name="Kuo A."/>
            <person name="Nagy L.G."/>
            <person name="Floudas D."/>
            <person name="Copeland A."/>
            <person name="Barry K.W."/>
            <person name="Cichocki N."/>
            <person name="Veneault-Fourrey C."/>
            <person name="LaButti K."/>
            <person name="Lindquist E.A."/>
            <person name="Lipzen A."/>
            <person name="Lundell T."/>
            <person name="Morin E."/>
            <person name="Murat C."/>
            <person name="Riley R."/>
            <person name="Ohm R."/>
            <person name="Sun H."/>
            <person name="Tunlid A."/>
            <person name="Henrissat B."/>
            <person name="Grigoriev I.V."/>
            <person name="Hibbett D.S."/>
            <person name="Martin F."/>
        </authorList>
    </citation>
    <scope>NUCLEOTIDE SEQUENCE [LARGE SCALE GENOMIC DNA]</scope>
    <source>
        <strain evidence="2">Marx 270</strain>
    </source>
</reference>
<dbReference type="Proteomes" id="UP000054217">
    <property type="component" value="Unassembled WGS sequence"/>
</dbReference>
<protein>
    <submittedName>
        <fullName evidence="1">Uncharacterized protein</fullName>
    </submittedName>
</protein>
<accession>A0A0C3PHY1</accession>
<sequence>MYVGIHATILDMHVLRVSVHQVTEDIHGGTRMFSQRAHREHSYLRRFEMKDCQRS</sequence>
<dbReference type="HOGENOM" id="CLU_3033362_0_0_1"/>
<proteinExistence type="predicted"/>
<keyword evidence="2" id="KW-1185">Reference proteome</keyword>
<reference evidence="1 2" key="1">
    <citation type="submission" date="2014-04" db="EMBL/GenBank/DDBJ databases">
        <authorList>
            <consortium name="DOE Joint Genome Institute"/>
            <person name="Kuo A."/>
            <person name="Kohler A."/>
            <person name="Costa M.D."/>
            <person name="Nagy L.G."/>
            <person name="Floudas D."/>
            <person name="Copeland A."/>
            <person name="Barry K.W."/>
            <person name="Cichocki N."/>
            <person name="Veneault-Fourrey C."/>
            <person name="LaButti K."/>
            <person name="Lindquist E.A."/>
            <person name="Lipzen A."/>
            <person name="Lundell T."/>
            <person name="Morin E."/>
            <person name="Murat C."/>
            <person name="Sun H."/>
            <person name="Tunlid A."/>
            <person name="Henrissat B."/>
            <person name="Grigoriev I.V."/>
            <person name="Hibbett D.S."/>
            <person name="Martin F."/>
            <person name="Nordberg H.P."/>
            <person name="Cantor M.N."/>
            <person name="Hua S.X."/>
        </authorList>
    </citation>
    <scope>NUCLEOTIDE SEQUENCE [LARGE SCALE GENOMIC DNA]</scope>
    <source>
        <strain evidence="1 2">Marx 270</strain>
    </source>
</reference>